<gene>
    <name evidence="6" type="ORF">RH857_10340</name>
</gene>
<dbReference type="PIRSF" id="PIRSF001434">
    <property type="entry name" value="CGS"/>
    <property type="match status" value="1"/>
</dbReference>
<comment type="cofactor">
    <cofactor evidence="1 5">
        <name>pyridoxal 5'-phosphate</name>
        <dbReference type="ChEBI" id="CHEBI:597326"/>
    </cofactor>
</comment>
<evidence type="ECO:0000256" key="5">
    <source>
        <dbReference type="RuleBase" id="RU362118"/>
    </source>
</evidence>
<sequence length="382" mass="39899">MSEHTHTPHQSIPAQPVGAAWQLETTIAALEGGARAQALSRGEDALLLAVLHVAEPGAHVVVAPSLFGAHTGLFTQRLPQFQVSVDVVEDPDDAESWRAQLGESTVALIAESIADPRGDVLDFEEIAAVAHEHDAALIIDSTAATPALLRPLDLGADLVVHTSAHLLAGVPEEAGLLIDAGTVEPAARETPEVGQPLGEDTAARILAGLQHLAVRLTRQTENAARLAARLSAHQGGASRGVHRTYYSGLASSPCYERAGIYLRRGSGPLVSFEVRAQREPAAQSAAALAVVDLLSRFTHAGHRVTHPASSTHAHLGEDQQREAGARPGLVRVVVGDEPVEEFLAALDQALAGLPGATAAANVTPYESPAQDHEPAVPGRGLR</sequence>
<dbReference type="Proteomes" id="UP001260872">
    <property type="component" value="Unassembled WGS sequence"/>
</dbReference>
<dbReference type="RefSeq" id="WP_310537899.1">
    <property type="nucleotide sequence ID" value="NZ_BAAAOC010000004.1"/>
</dbReference>
<dbReference type="InterPro" id="IPR015424">
    <property type="entry name" value="PyrdxlP-dep_Trfase"/>
</dbReference>
<proteinExistence type="inferred from homology"/>
<comment type="caution">
    <text evidence="6">The sequence shown here is derived from an EMBL/GenBank/DDBJ whole genome shotgun (WGS) entry which is preliminary data.</text>
</comment>
<dbReference type="InterPro" id="IPR015422">
    <property type="entry name" value="PyrdxlP-dep_Trfase_small"/>
</dbReference>
<protein>
    <submittedName>
        <fullName evidence="6">PLP-dependent transferase</fullName>
    </submittedName>
</protein>
<dbReference type="InterPro" id="IPR000277">
    <property type="entry name" value="Cys/Met-Metab_PyrdxlP-dep_enz"/>
</dbReference>
<keyword evidence="7" id="KW-1185">Reference proteome</keyword>
<comment type="similarity">
    <text evidence="2 5">Belongs to the trans-sulfuration enzymes family.</text>
</comment>
<dbReference type="InterPro" id="IPR015421">
    <property type="entry name" value="PyrdxlP-dep_Trfase_major"/>
</dbReference>
<dbReference type="GO" id="GO:0016740">
    <property type="term" value="F:transferase activity"/>
    <property type="evidence" value="ECO:0007669"/>
    <property type="project" value="UniProtKB-KW"/>
</dbReference>
<name>A0ABU1FV29_9MICC</name>
<dbReference type="Gene3D" id="3.90.1150.10">
    <property type="entry name" value="Aspartate Aminotransferase, domain 1"/>
    <property type="match status" value="1"/>
</dbReference>
<accession>A0ABU1FV29</accession>
<dbReference type="Pfam" id="PF01053">
    <property type="entry name" value="Cys_Met_Meta_PP"/>
    <property type="match status" value="1"/>
</dbReference>
<evidence type="ECO:0000256" key="4">
    <source>
        <dbReference type="ARBA" id="ARBA00022898"/>
    </source>
</evidence>
<dbReference type="PANTHER" id="PTHR43797:SF2">
    <property type="entry name" value="HOMOCYSTEINE_CYSTEINE SYNTHASE"/>
    <property type="match status" value="1"/>
</dbReference>
<dbReference type="EMBL" id="JAVKGT010000027">
    <property type="protein sequence ID" value="MDR5712527.1"/>
    <property type="molecule type" value="Genomic_DNA"/>
</dbReference>
<evidence type="ECO:0000256" key="3">
    <source>
        <dbReference type="ARBA" id="ARBA00022679"/>
    </source>
</evidence>
<organism evidence="6 7">
    <name type="scientific">Nesterenkonia flava</name>
    <dbReference type="NCBI Taxonomy" id="469799"/>
    <lineage>
        <taxon>Bacteria</taxon>
        <taxon>Bacillati</taxon>
        <taxon>Actinomycetota</taxon>
        <taxon>Actinomycetes</taxon>
        <taxon>Micrococcales</taxon>
        <taxon>Micrococcaceae</taxon>
        <taxon>Nesterenkonia</taxon>
    </lineage>
</organism>
<evidence type="ECO:0000256" key="1">
    <source>
        <dbReference type="ARBA" id="ARBA00001933"/>
    </source>
</evidence>
<dbReference type="PANTHER" id="PTHR43797">
    <property type="entry name" value="HOMOCYSTEINE/CYSTEINE SYNTHASE"/>
    <property type="match status" value="1"/>
</dbReference>
<dbReference type="InterPro" id="IPR006235">
    <property type="entry name" value="OAc-hSer/O-AcSer_sulfhydrylase"/>
</dbReference>
<dbReference type="Gene3D" id="3.40.640.10">
    <property type="entry name" value="Type I PLP-dependent aspartate aminotransferase-like (Major domain)"/>
    <property type="match status" value="1"/>
</dbReference>
<keyword evidence="3 6" id="KW-0808">Transferase</keyword>
<evidence type="ECO:0000256" key="2">
    <source>
        <dbReference type="ARBA" id="ARBA00009077"/>
    </source>
</evidence>
<dbReference type="SUPFAM" id="SSF53383">
    <property type="entry name" value="PLP-dependent transferases"/>
    <property type="match status" value="1"/>
</dbReference>
<evidence type="ECO:0000313" key="7">
    <source>
        <dbReference type="Proteomes" id="UP001260872"/>
    </source>
</evidence>
<keyword evidence="4 5" id="KW-0663">Pyridoxal phosphate</keyword>
<evidence type="ECO:0000313" key="6">
    <source>
        <dbReference type="EMBL" id="MDR5712527.1"/>
    </source>
</evidence>
<reference evidence="7" key="1">
    <citation type="submission" date="2023-07" db="EMBL/GenBank/DDBJ databases">
        <title>Description of three actinobacteria isolated from air of manufacturing shop in a pharmaceutical factory.</title>
        <authorList>
            <person name="Zhang D.-F."/>
        </authorList>
    </citation>
    <scope>NUCLEOTIDE SEQUENCE [LARGE SCALE GENOMIC DNA]</scope>
    <source>
        <strain evidence="7">CCTCC AB 207010</strain>
    </source>
</reference>